<dbReference type="Proteomes" id="UP000186308">
    <property type="component" value="Unassembled WGS sequence"/>
</dbReference>
<dbReference type="InterPro" id="IPR001478">
    <property type="entry name" value="PDZ"/>
</dbReference>
<dbReference type="Pfam" id="PF03572">
    <property type="entry name" value="Peptidase_S41"/>
    <property type="match status" value="1"/>
</dbReference>
<organism evidence="7 8">
    <name type="scientific">Acidiphilium rubrum</name>
    <dbReference type="NCBI Taxonomy" id="526"/>
    <lineage>
        <taxon>Bacteria</taxon>
        <taxon>Pseudomonadati</taxon>
        <taxon>Pseudomonadota</taxon>
        <taxon>Alphaproteobacteria</taxon>
        <taxon>Acetobacterales</taxon>
        <taxon>Acidocellaceae</taxon>
        <taxon>Acidiphilium</taxon>
    </lineage>
</organism>
<evidence type="ECO:0000259" key="6">
    <source>
        <dbReference type="PROSITE" id="PS50106"/>
    </source>
</evidence>
<sequence length="457" mass="48892">MKFRTSLLIAGTFIAGVGIGVIAPVVRGALADAPAGSDTYQQLGLFENIFQRVKADYVMPEPSKKLIYDSMNGMLAGLDPHSGYMNKQQYQDMQAETSGQFGGLGLEVSQAAGFIKVISPIDGTPAAKAGIKPGDLIVGIDGKPMVGLTLDKAVTAMRGPPGSKITLTIKRAGVDKPIVDTLTRATIHVQAVKGKLYGKIGYMRLASFSENASRDIRRAVHKLRRESHGHVDAYVLDMRNNPGGLLNQGIAVANDFLQTGEIVSTHGRHSSDDEVWYAHPDDTLVKHTPLVILVNSGTASAAEIVSAALQQNRRAVVMGTRSFGKGSVQTIFTIPDHGALRLTTALYYTPSGKSLQDYGVQPDVVVHESANPKDQFPKIREANMPNAFHNPSGMKAPILPPKLVLPAMAKTIAPRPPVGWPKLDPQKPATDYQLQMALKLARAMAQQGGSSQADAAH</sequence>
<keyword evidence="2 5" id="KW-0645">Protease</keyword>
<accession>A0A8G2FE19</accession>
<dbReference type="SMART" id="SM00245">
    <property type="entry name" value="TSPc"/>
    <property type="match status" value="1"/>
</dbReference>
<dbReference type="PANTHER" id="PTHR32060">
    <property type="entry name" value="TAIL-SPECIFIC PROTEASE"/>
    <property type="match status" value="1"/>
</dbReference>
<keyword evidence="4 5" id="KW-0720">Serine protease</keyword>
<dbReference type="OrthoDB" id="9812068at2"/>
<dbReference type="CDD" id="cd06782">
    <property type="entry name" value="cpPDZ_CPP-like"/>
    <property type="match status" value="1"/>
</dbReference>
<dbReference type="Pfam" id="PF17820">
    <property type="entry name" value="PDZ_6"/>
    <property type="match status" value="1"/>
</dbReference>
<dbReference type="InterPro" id="IPR036034">
    <property type="entry name" value="PDZ_sf"/>
</dbReference>
<dbReference type="GO" id="GO:0006508">
    <property type="term" value="P:proteolysis"/>
    <property type="evidence" value="ECO:0007669"/>
    <property type="project" value="UniProtKB-KW"/>
</dbReference>
<dbReference type="InterPro" id="IPR029045">
    <property type="entry name" value="ClpP/crotonase-like_dom_sf"/>
</dbReference>
<dbReference type="SUPFAM" id="SSF52096">
    <property type="entry name" value="ClpP/crotonase"/>
    <property type="match status" value="1"/>
</dbReference>
<dbReference type="GO" id="GO:0030288">
    <property type="term" value="C:outer membrane-bounded periplasmic space"/>
    <property type="evidence" value="ECO:0007669"/>
    <property type="project" value="TreeGrafter"/>
</dbReference>
<feature type="domain" description="PDZ" evidence="6">
    <location>
        <begin position="90"/>
        <end position="158"/>
    </location>
</feature>
<dbReference type="PANTHER" id="PTHR32060:SF30">
    <property type="entry name" value="CARBOXY-TERMINAL PROCESSING PROTEASE CTPA"/>
    <property type="match status" value="1"/>
</dbReference>
<keyword evidence="3 5" id="KW-0378">Hydrolase</keyword>
<dbReference type="CDD" id="cd07560">
    <property type="entry name" value="Peptidase_S41_CPP"/>
    <property type="match status" value="1"/>
</dbReference>
<dbReference type="Gene3D" id="3.90.226.10">
    <property type="entry name" value="2-enoyl-CoA Hydratase, Chain A, domain 1"/>
    <property type="match status" value="1"/>
</dbReference>
<dbReference type="Gene3D" id="2.30.42.10">
    <property type="match status" value="1"/>
</dbReference>
<reference evidence="7 8" key="1">
    <citation type="submission" date="2017-01" db="EMBL/GenBank/DDBJ databases">
        <authorList>
            <person name="Varghese N."/>
            <person name="Submissions S."/>
        </authorList>
    </citation>
    <scope>NUCLEOTIDE SEQUENCE [LARGE SCALE GENOMIC DNA]</scope>
    <source>
        <strain evidence="7 8">ATCC 35905</strain>
    </source>
</reference>
<gene>
    <name evidence="7" type="ORF">SAMN05421828_10934</name>
</gene>
<dbReference type="GO" id="GO:0004175">
    <property type="term" value="F:endopeptidase activity"/>
    <property type="evidence" value="ECO:0007669"/>
    <property type="project" value="TreeGrafter"/>
</dbReference>
<dbReference type="GO" id="GO:0008236">
    <property type="term" value="F:serine-type peptidase activity"/>
    <property type="evidence" value="ECO:0007669"/>
    <property type="project" value="UniProtKB-KW"/>
</dbReference>
<dbReference type="SMART" id="SM00228">
    <property type="entry name" value="PDZ"/>
    <property type="match status" value="1"/>
</dbReference>
<dbReference type="InterPro" id="IPR041489">
    <property type="entry name" value="PDZ_6"/>
</dbReference>
<proteinExistence type="inferred from homology"/>
<name>A0A8G2FE19_ACIRU</name>
<dbReference type="InterPro" id="IPR004447">
    <property type="entry name" value="Peptidase_S41A"/>
</dbReference>
<evidence type="ECO:0000256" key="5">
    <source>
        <dbReference type="RuleBase" id="RU004404"/>
    </source>
</evidence>
<dbReference type="EMBL" id="FTNE01000009">
    <property type="protein sequence ID" value="SIQ76877.1"/>
    <property type="molecule type" value="Genomic_DNA"/>
</dbReference>
<dbReference type="Gene3D" id="3.30.750.44">
    <property type="match status" value="1"/>
</dbReference>
<evidence type="ECO:0000256" key="3">
    <source>
        <dbReference type="ARBA" id="ARBA00022801"/>
    </source>
</evidence>
<dbReference type="RefSeq" id="WP_029311050.1">
    <property type="nucleotide sequence ID" value="NZ_FTNE01000009.1"/>
</dbReference>
<evidence type="ECO:0000256" key="1">
    <source>
        <dbReference type="ARBA" id="ARBA00009179"/>
    </source>
</evidence>
<keyword evidence="8" id="KW-1185">Reference proteome</keyword>
<protein>
    <submittedName>
        <fullName evidence="7">Carboxyl-terminal processing protease</fullName>
    </submittedName>
</protein>
<comment type="caution">
    <text evidence="7">The sequence shown here is derived from an EMBL/GenBank/DDBJ whole genome shotgun (WGS) entry which is preliminary data.</text>
</comment>
<evidence type="ECO:0000256" key="2">
    <source>
        <dbReference type="ARBA" id="ARBA00022670"/>
    </source>
</evidence>
<dbReference type="FunFam" id="2.30.42.10:FF:000063">
    <property type="entry name" value="Peptidase, S41 family"/>
    <property type="match status" value="1"/>
</dbReference>
<evidence type="ECO:0000313" key="7">
    <source>
        <dbReference type="EMBL" id="SIQ76877.1"/>
    </source>
</evidence>
<dbReference type="NCBIfam" id="TIGR00225">
    <property type="entry name" value="prc"/>
    <property type="match status" value="1"/>
</dbReference>
<comment type="similarity">
    <text evidence="1 5">Belongs to the peptidase S41A family.</text>
</comment>
<dbReference type="InterPro" id="IPR005151">
    <property type="entry name" value="Tail-specific_protease"/>
</dbReference>
<dbReference type="GO" id="GO:0007165">
    <property type="term" value="P:signal transduction"/>
    <property type="evidence" value="ECO:0007669"/>
    <property type="project" value="TreeGrafter"/>
</dbReference>
<evidence type="ECO:0000313" key="8">
    <source>
        <dbReference type="Proteomes" id="UP000186308"/>
    </source>
</evidence>
<dbReference type="SUPFAM" id="SSF50156">
    <property type="entry name" value="PDZ domain-like"/>
    <property type="match status" value="1"/>
</dbReference>
<dbReference type="PROSITE" id="PS50106">
    <property type="entry name" value="PDZ"/>
    <property type="match status" value="1"/>
</dbReference>
<dbReference type="AlphaFoldDB" id="A0A8G2FE19"/>
<evidence type="ECO:0000256" key="4">
    <source>
        <dbReference type="ARBA" id="ARBA00022825"/>
    </source>
</evidence>